<dbReference type="GO" id="GO:0016779">
    <property type="term" value="F:nucleotidyltransferase activity"/>
    <property type="evidence" value="ECO:0007669"/>
    <property type="project" value="UniProtKB-KW"/>
</dbReference>
<dbReference type="InterPro" id="IPR029494">
    <property type="entry name" value="DarT"/>
</dbReference>
<dbReference type="Proteomes" id="UP000663829">
    <property type="component" value="Unassembled WGS sequence"/>
</dbReference>
<evidence type="ECO:0000313" key="9">
    <source>
        <dbReference type="Proteomes" id="UP000663829"/>
    </source>
</evidence>
<dbReference type="Proteomes" id="UP000681722">
    <property type="component" value="Unassembled WGS sequence"/>
</dbReference>
<sequence length="723" mass="83392">MECIPTNLELCKRSIDTFAKLPQLIKLAGKYMPVCTIDTRPEWCSFLGFKTQFNVRECLQLLDLISSETDKIDQENENRVQAIYSHLLILLPKTPGHQQKCKPLRLLDENKAFVPAKQLHFNMDETNIVLEKNTFLMLKLDHDNKTKPNLKQFLDFFSINQIRLQDLILRPINAQEAVGFRRKLLDSVEFMKIWFSRNKNCAKIIKSQLERIISSLKLFEADRLELMYNEVVIKLTNVHLTTDQLYVMRPWNSQLNELTLSTKLCELLSLKGVEEEMNFLLSEAPTAIEARFIELNIPLGNQNDDNNNSSFDSAAQKVVSITNTEVKSYVRFYFRPLTPTQYTNENLGNTNGTERFGNAPICPIPIFIKIPLKSIFKQADIEWKISLGNMARKSMKYGNTLGIINQFDFNSVYCEELSDRQFASSQQEFLIKSQLPLNVIDDIEVICQNVAAVECLSYMLEDNNPFKDKIKVDERMYHGRNPKFLIVENPKSLKISIQQEKKDGKIILKYFNKNDADNVKSEVAILVPETMTVSIDIKSINYAIFYAHNGHIWLIATNHKHPKFTLPHVRQLLEDYLDNITAMDPAYILDILKEHPVLQYLYEQAGQNGHTLTVMEMFKQHCDIQSNIVSKSFYILLALHAVGLPEAKLANKEQDHQRFTLKIVAEVCDIIPLSNSVLQQIKKFIDSDHIRNLVYAYSGPSATNLTSIIQTMWADYNQQFNLL</sequence>
<evidence type="ECO:0000256" key="2">
    <source>
        <dbReference type="ARBA" id="ARBA00022676"/>
    </source>
</evidence>
<reference evidence="7" key="1">
    <citation type="submission" date="2021-02" db="EMBL/GenBank/DDBJ databases">
        <authorList>
            <person name="Nowell W R."/>
        </authorList>
    </citation>
    <scope>NUCLEOTIDE SEQUENCE</scope>
</reference>
<gene>
    <name evidence="7" type="ORF">GPM918_LOCUS27445</name>
    <name evidence="8" type="ORF">SRO942_LOCUS27773</name>
</gene>
<evidence type="ECO:0000256" key="5">
    <source>
        <dbReference type="ARBA" id="ARBA00023125"/>
    </source>
</evidence>
<keyword evidence="9" id="KW-1185">Reference proteome</keyword>
<dbReference type="Pfam" id="PF14487">
    <property type="entry name" value="DarT"/>
    <property type="match status" value="1"/>
</dbReference>
<name>A0A815C4A5_9BILA</name>
<proteinExistence type="predicted"/>
<keyword evidence="1" id="KW-1277">Toxin-antitoxin system</keyword>
<keyword evidence="3" id="KW-0808">Transferase</keyword>
<protein>
    <recommendedName>
        <fullName evidence="6">DarT domain-containing protein</fullName>
    </recommendedName>
</protein>
<accession>A0A815C4A5</accession>
<dbReference type="EMBL" id="CAJNOQ010011515">
    <property type="protein sequence ID" value="CAF1278642.1"/>
    <property type="molecule type" value="Genomic_DNA"/>
</dbReference>
<keyword evidence="5" id="KW-0238">DNA-binding</keyword>
<evidence type="ECO:0000256" key="4">
    <source>
        <dbReference type="ARBA" id="ARBA00022695"/>
    </source>
</evidence>
<evidence type="ECO:0000256" key="3">
    <source>
        <dbReference type="ARBA" id="ARBA00022679"/>
    </source>
</evidence>
<dbReference type="PROSITE" id="PS52018">
    <property type="entry name" value="DART"/>
    <property type="match status" value="1"/>
</dbReference>
<keyword evidence="2" id="KW-0328">Glycosyltransferase</keyword>
<evidence type="ECO:0000313" key="7">
    <source>
        <dbReference type="EMBL" id="CAF1278642.1"/>
    </source>
</evidence>
<evidence type="ECO:0000313" key="8">
    <source>
        <dbReference type="EMBL" id="CAF4072263.1"/>
    </source>
</evidence>
<keyword evidence="4" id="KW-0548">Nucleotidyltransferase</keyword>
<dbReference type="GO" id="GO:0016757">
    <property type="term" value="F:glycosyltransferase activity"/>
    <property type="evidence" value="ECO:0007669"/>
    <property type="project" value="UniProtKB-KW"/>
</dbReference>
<dbReference type="AlphaFoldDB" id="A0A815C4A5"/>
<dbReference type="EMBL" id="CAJOBC010026786">
    <property type="protein sequence ID" value="CAF4072263.1"/>
    <property type="molecule type" value="Genomic_DNA"/>
</dbReference>
<evidence type="ECO:0000256" key="1">
    <source>
        <dbReference type="ARBA" id="ARBA00022649"/>
    </source>
</evidence>
<evidence type="ECO:0000259" key="6">
    <source>
        <dbReference type="PROSITE" id="PS52018"/>
    </source>
</evidence>
<feature type="domain" description="DarT" evidence="6">
    <location>
        <begin position="262"/>
        <end position="478"/>
    </location>
</feature>
<organism evidence="7 9">
    <name type="scientific">Didymodactylos carnosus</name>
    <dbReference type="NCBI Taxonomy" id="1234261"/>
    <lineage>
        <taxon>Eukaryota</taxon>
        <taxon>Metazoa</taxon>
        <taxon>Spiralia</taxon>
        <taxon>Gnathifera</taxon>
        <taxon>Rotifera</taxon>
        <taxon>Eurotatoria</taxon>
        <taxon>Bdelloidea</taxon>
        <taxon>Philodinida</taxon>
        <taxon>Philodinidae</taxon>
        <taxon>Didymodactylos</taxon>
    </lineage>
</organism>
<dbReference type="GO" id="GO:0003677">
    <property type="term" value="F:DNA binding"/>
    <property type="evidence" value="ECO:0007669"/>
    <property type="project" value="UniProtKB-KW"/>
</dbReference>
<comment type="caution">
    <text evidence="7">The sequence shown here is derived from an EMBL/GenBank/DDBJ whole genome shotgun (WGS) entry which is preliminary data.</text>
</comment>